<dbReference type="Proteomes" id="UP000595897">
    <property type="component" value="Chromosome"/>
</dbReference>
<dbReference type="Pfam" id="PF03992">
    <property type="entry name" value="ABM"/>
    <property type="match status" value="1"/>
</dbReference>
<sequence>MIKVIAKNYIKKDKIEEVLQATKELIEATVKEEGCIKYEMYQDIKDESILTMMEEWESMDALKNHSNSEHYRRIVPIIGEYSEKAAETNLYKKVI</sequence>
<evidence type="ECO:0000313" key="2">
    <source>
        <dbReference type="EMBL" id="BCN31773.1"/>
    </source>
</evidence>
<dbReference type="GO" id="GO:0004497">
    <property type="term" value="F:monooxygenase activity"/>
    <property type="evidence" value="ECO:0007669"/>
    <property type="project" value="UniProtKB-KW"/>
</dbReference>
<dbReference type="PROSITE" id="PS51725">
    <property type="entry name" value="ABM"/>
    <property type="match status" value="1"/>
</dbReference>
<accession>A0A7R7IDJ4</accession>
<organism evidence="2 3">
    <name type="scientific">Anaeromicropila herbilytica</name>
    <dbReference type="NCBI Taxonomy" id="2785025"/>
    <lineage>
        <taxon>Bacteria</taxon>
        <taxon>Bacillati</taxon>
        <taxon>Bacillota</taxon>
        <taxon>Clostridia</taxon>
        <taxon>Lachnospirales</taxon>
        <taxon>Lachnospiraceae</taxon>
        <taxon>Anaeromicropila</taxon>
    </lineage>
</organism>
<protein>
    <submittedName>
        <fullName evidence="2">Antibiotic biosynthesis monooxygenase</fullName>
    </submittedName>
</protein>
<dbReference type="InterPro" id="IPR007138">
    <property type="entry name" value="ABM_dom"/>
</dbReference>
<name>A0A7R7IDJ4_9FIRM</name>
<gene>
    <name evidence="2" type="ORF">bsdtb5_30680</name>
</gene>
<reference evidence="2 3" key="1">
    <citation type="submission" date="2020-11" db="EMBL/GenBank/DDBJ databases">
        <title>Draft genome sequencing of a Lachnospiraceae strain isolated from anoxic soil subjected to BSD treatment.</title>
        <authorList>
            <person name="Uek A."/>
            <person name="Tonouchi A."/>
        </authorList>
    </citation>
    <scope>NUCLEOTIDE SEQUENCE [LARGE SCALE GENOMIC DNA]</scope>
    <source>
        <strain evidence="2 3">TB5</strain>
    </source>
</reference>
<feature type="domain" description="ABM" evidence="1">
    <location>
        <begin position="2"/>
        <end position="90"/>
    </location>
</feature>
<dbReference type="AlphaFoldDB" id="A0A7R7IDJ4"/>
<dbReference type="PANTHER" id="PTHR33336">
    <property type="entry name" value="QUINOL MONOOXYGENASE YGIN-RELATED"/>
    <property type="match status" value="1"/>
</dbReference>
<dbReference type="SUPFAM" id="SSF54909">
    <property type="entry name" value="Dimeric alpha+beta barrel"/>
    <property type="match status" value="1"/>
</dbReference>
<dbReference type="KEGG" id="ahb:bsdtb5_30680"/>
<dbReference type="PANTHER" id="PTHR33336:SF15">
    <property type="entry name" value="ABM DOMAIN-CONTAINING PROTEIN"/>
    <property type="match status" value="1"/>
</dbReference>
<proteinExistence type="predicted"/>
<dbReference type="RefSeq" id="WP_271712867.1">
    <property type="nucleotide sequence ID" value="NZ_AP024169.1"/>
</dbReference>
<keyword evidence="2" id="KW-0560">Oxidoreductase</keyword>
<dbReference type="InterPro" id="IPR011008">
    <property type="entry name" value="Dimeric_a/b-barrel"/>
</dbReference>
<keyword evidence="3" id="KW-1185">Reference proteome</keyword>
<evidence type="ECO:0000259" key="1">
    <source>
        <dbReference type="PROSITE" id="PS51725"/>
    </source>
</evidence>
<dbReference type="EMBL" id="AP024169">
    <property type="protein sequence ID" value="BCN31773.1"/>
    <property type="molecule type" value="Genomic_DNA"/>
</dbReference>
<dbReference type="Gene3D" id="3.30.70.100">
    <property type="match status" value="1"/>
</dbReference>
<evidence type="ECO:0000313" key="3">
    <source>
        <dbReference type="Proteomes" id="UP000595897"/>
    </source>
</evidence>
<dbReference type="InterPro" id="IPR050744">
    <property type="entry name" value="AI-2_Isomerase_LsrG"/>
</dbReference>
<keyword evidence="2" id="KW-0503">Monooxygenase</keyword>